<gene>
    <name evidence="1" type="ORF">PAGA_a0771</name>
</gene>
<protein>
    <submittedName>
        <fullName evidence="1">Uncharacterized protein</fullName>
    </submittedName>
</protein>
<name>A0ACA8DTY6_9GAMM</name>
<proteinExistence type="predicted"/>
<accession>A0ACA8DTY6</accession>
<evidence type="ECO:0000313" key="1">
    <source>
        <dbReference type="EMBL" id="ATC81283.1"/>
    </source>
</evidence>
<dbReference type="EMBL" id="CP011011">
    <property type="protein sequence ID" value="ATC81283.1"/>
    <property type="molecule type" value="Genomic_DNA"/>
</dbReference>
<sequence>MIGWSSQSKAHKLGIIVRCFVFIVNSLYLGGYHIPARYKN</sequence>
<organism evidence="1 2">
    <name type="scientific">Pseudoalteromonas agarivorans DSM 14585</name>
    <dbReference type="NCBI Taxonomy" id="1312369"/>
    <lineage>
        <taxon>Bacteria</taxon>
        <taxon>Pseudomonadati</taxon>
        <taxon>Pseudomonadota</taxon>
        <taxon>Gammaproteobacteria</taxon>
        <taxon>Alteromonadales</taxon>
        <taxon>Pseudoalteromonadaceae</taxon>
        <taxon>Pseudoalteromonas</taxon>
    </lineage>
</organism>
<keyword evidence="2" id="KW-1185">Reference proteome</keyword>
<reference evidence="1" key="1">
    <citation type="submission" date="2015-03" db="EMBL/GenBank/DDBJ databases">
        <authorList>
            <person name="Xie B.-B."/>
            <person name="Rong J.-C."/>
            <person name="Qin Q.-L."/>
            <person name="Zhang Y.-Z."/>
        </authorList>
    </citation>
    <scope>NUCLEOTIDE SEQUENCE</scope>
    <source>
        <strain evidence="1">DSM 14585</strain>
    </source>
</reference>
<dbReference type="Proteomes" id="UP000217277">
    <property type="component" value="Chromosome I"/>
</dbReference>
<evidence type="ECO:0000313" key="2">
    <source>
        <dbReference type="Proteomes" id="UP000217277"/>
    </source>
</evidence>